<evidence type="ECO:0000256" key="1">
    <source>
        <dbReference type="SAM" id="SignalP"/>
    </source>
</evidence>
<evidence type="ECO:0000313" key="2">
    <source>
        <dbReference type="EMBL" id="SMB90239.1"/>
    </source>
</evidence>
<evidence type="ECO:0000313" key="3">
    <source>
        <dbReference type="Proteomes" id="UP000192368"/>
    </source>
</evidence>
<feature type="signal peptide" evidence="1">
    <location>
        <begin position="1"/>
        <end position="24"/>
    </location>
</feature>
<dbReference type="Proteomes" id="UP000192368">
    <property type="component" value="Unassembled WGS sequence"/>
</dbReference>
<dbReference type="AlphaFoldDB" id="A0A1W1VA09"/>
<organism evidence="2 3">
    <name type="scientific">Peptoniphilus asaccharolyticus DSM 20463</name>
    <dbReference type="NCBI Taxonomy" id="573058"/>
    <lineage>
        <taxon>Bacteria</taxon>
        <taxon>Bacillati</taxon>
        <taxon>Bacillota</taxon>
        <taxon>Tissierellia</taxon>
        <taxon>Tissierellales</taxon>
        <taxon>Peptoniphilaceae</taxon>
        <taxon>Peptoniphilus</taxon>
    </lineage>
</organism>
<sequence length="42" mass="4866">MKRKISLLSLVLLMIIMSTSTTFANHVENENMYKQMKTCTSK</sequence>
<reference evidence="3" key="1">
    <citation type="submission" date="2017-04" db="EMBL/GenBank/DDBJ databases">
        <authorList>
            <person name="Varghese N."/>
            <person name="Submissions S."/>
        </authorList>
    </citation>
    <scope>NUCLEOTIDE SEQUENCE [LARGE SCALE GENOMIC DNA]</scope>
    <source>
        <strain evidence="3">DSM 20463</strain>
    </source>
</reference>
<protein>
    <submittedName>
        <fullName evidence="2">Uncharacterized protein</fullName>
    </submittedName>
</protein>
<gene>
    <name evidence="2" type="ORF">SAMN00017477_1594</name>
</gene>
<keyword evidence="1" id="KW-0732">Signal</keyword>
<dbReference type="EMBL" id="FWWR01000011">
    <property type="protein sequence ID" value="SMB90239.1"/>
    <property type="molecule type" value="Genomic_DNA"/>
</dbReference>
<keyword evidence="3" id="KW-1185">Reference proteome</keyword>
<dbReference type="STRING" id="573058.SAMN00017477_1594"/>
<accession>A0A1W1VA09</accession>
<name>A0A1W1VA09_PEPAS</name>
<feature type="chain" id="PRO_5010716227" evidence="1">
    <location>
        <begin position="25"/>
        <end position="42"/>
    </location>
</feature>
<proteinExistence type="predicted"/>